<organism evidence="2 3">
    <name type="scientific">Mycena belliarum</name>
    <dbReference type="NCBI Taxonomy" id="1033014"/>
    <lineage>
        <taxon>Eukaryota</taxon>
        <taxon>Fungi</taxon>
        <taxon>Dikarya</taxon>
        <taxon>Basidiomycota</taxon>
        <taxon>Agaricomycotina</taxon>
        <taxon>Agaricomycetes</taxon>
        <taxon>Agaricomycetidae</taxon>
        <taxon>Agaricales</taxon>
        <taxon>Marasmiineae</taxon>
        <taxon>Mycenaceae</taxon>
        <taxon>Mycena</taxon>
    </lineage>
</organism>
<accession>A0AAD6U8D4</accession>
<evidence type="ECO:0000313" key="3">
    <source>
        <dbReference type="Proteomes" id="UP001222325"/>
    </source>
</evidence>
<sequence length="268" mass="29741">SPPRSNTERAPLNLLEWNESLDSREDAFDTDELEEFKSTDFGFLIPRATKRSLSEPPDEPPPSKRRKLDMASLGGILPQPHALPSPASISTKTQSVPAYSRKKPIPIAPHALPILPPPPYSRRSWVIPLRGVLPWEHATSAVFLLDPTDPPEPPDPKTHEEIAWTAAALRSFWSFLISARDLHAVGLSFHVMSSVEPSTVLSSHQGIGTLPLVYSDHIKVYHDAAHSMRIRNLLHVWAFEPGDGVKIRLLKGARLVLLDERSKGILVS</sequence>
<gene>
    <name evidence="2" type="ORF">B0H15DRAFT_776339</name>
</gene>
<evidence type="ECO:0000313" key="2">
    <source>
        <dbReference type="EMBL" id="KAJ7093927.1"/>
    </source>
</evidence>
<dbReference type="AlphaFoldDB" id="A0AAD6U8D4"/>
<reference evidence="2" key="1">
    <citation type="submission" date="2023-03" db="EMBL/GenBank/DDBJ databases">
        <title>Massive genome expansion in bonnet fungi (Mycena s.s.) driven by repeated elements and novel gene families across ecological guilds.</title>
        <authorList>
            <consortium name="Lawrence Berkeley National Laboratory"/>
            <person name="Harder C.B."/>
            <person name="Miyauchi S."/>
            <person name="Viragh M."/>
            <person name="Kuo A."/>
            <person name="Thoen E."/>
            <person name="Andreopoulos B."/>
            <person name="Lu D."/>
            <person name="Skrede I."/>
            <person name="Drula E."/>
            <person name="Henrissat B."/>
            <person name="Morin E."/>
            <person name="Kohler A."/>
            <person name="Barry K."/>
            <person name="LaButti K."/>
            <person name="Morin E."/>
            <person name="Salamov A."/>
            <person name="Lipzen A."/>
            <person name="Mereny Z."/>
            <person name="Hegedus B."/>
            <person name="Baldrian P."/>
            <person name="Stursova M."/>
            <person name="Weitz H."/>
            <person name="Taylor A."/>
            <person name="Grigoriev I.V."/>
            <person name="Nagy L.G."/>
            <person name="Martin F."/>
            <person name="Kauserud H."/>
        </authorList>
    </citation>
    <scope>NUCLEOTIDE SEQUENCE</scope>
    <source>
        <strain evidence="2">CBHHK173m</strain>
    </source>
</reference>
<comment type="caution">
    <text evidence="2">The sequence shown here is derived from an EMBL/GenBank/DDBJ whole genome shotgun (WGS) entry which is preliminary data.</text>
</comment>
<proteinExistence type="predicted"/>
<feature type="non-terminal residue" evidence="2">
    <location>
        <position position="268"/>
    </location>
</feature>
<protein>
    <submittedName>
        <fullName evidence="2">Uncharacterized protein</fullName>
    </submittedName>
</protein>
<name>A0AAD6U8D4_9AGAR</name>
<dbReference type="Proteomes" id="UP001222325">
    <property type="component" value="Unassembled WGS sequence"/>
</dbReference>
<dbReference type="EMBL" id="JARJCN010000015">
    <property type="protein sequence ID" value="KAJ7093927.1"/>
    <property type="molecule type" value="Genomic_DNA"/>
</dbReference>
<feature type="region of interest" description="Disordered" evidence="1">
    <location>
        <begin position="1"/>
        <end position="28"/>
    </location>
</feature>
<evidence type="ECO:0000256" key="1">
    <source>
        <dbReference type="SAM" id="MobiDB-lite"/>
    </source>
</evidence>
<feature type="region of interest" description="Disordered" evidence="1">
    <location>
        <begin position="47"/>
        <end position="67"/>
    </location>
</feature>
<keyword evidence="3" id="KW-1185">Reference proteome</keyword>